<organism evidence="3 4">
    <name type="scientific">Thiocapsa imhoffii</name>
    <dbReference type="NCBI Taxonomy" id="382777"/>
    <lineage>
        <taxon>Bacteria</taxon>
        <taxon>Pseudomonadati</taxon>
        <taxon>Pseudomonadota</taxon>
        <taxon>Gammaproteobacteria</taxon>
        <taxon>Chromatiales</taxon>
        <taxon>Chromatiaceae</taxon>
        <taxon>Thiocapsa</taxon>
    </lineage>
</organism>
<dbReference type="AlphaFoldDB" id="A0A9X0WLK3"/>
<dbReference type="CDD" id="cd06259">
    <property type="entry name" value="YdcF-like"/>
    <property type="match status" value="1"/>
</dbReference>
<keyword evidence="1" id="KW-0812">Transmembrane</keyword>
<gene>
    <name evidence="3" type="ORF">CKO25_19580</name>
</gene>
<evidence type="ECO:0000259" key="2">
    <source>
        <dbReference type="Pfam" id="PF02698"/>
    </source>
</evidence>
<dbReference type="GO" id="GO:0005886">
    <property type="term" value="C:plasma membrane"/>
    <property type="evidence" value="ECO:0007669"/>
    <property type="project" value="TreeGrafter"/>
</dbReference>
<evidence type="ECO:0000313" key="3">
    <source>
        <dbReference type="EMBL" id="MBK1646798.1"/>
    </source>
</evidence>
<dbReference type="Pfam" id="PF02698">
    <property type="entry name" value="DUF218"/>
    <property type="match status" value="1"/>
</dbReference>
<dbReference type="GO" id="GO:0043164">
    <property type="term" value="P:Gram-negative-bacterium-type cell wall biogenesis"/>
    <property type="evidence" value="ECO:0007669"/>
    <property type="project" value="TreeGrafter"/>
</dbReference>
<keyword evidence="1" id="KW-1133">Transmembrane helix</keyword>
<keyword evidence="1" id="KW-0472">Membrane</keyword>
<dbReference type="Proteomes" id="UP001138802">
    <property type="component" value="Unassembled WGS sequence"/>
</dbReference>
<dbReference type="PANTHER" id="PTHR30336">
    <property type="entry name" value="INNER MEMBRANE PROTEIN, PROBABLE PERMEASE"/>
    <property type="match status" value="1"/>
</dbReference>
<keyword evidence="4" id="KW-1185">Reference proteome</keyword>
<feature type="transmembrane region" description="Helical" evidence="1">
    <location>
        <begin position="12"/>
        <end position="30"/>
    </location>
</feature>
<dbReference type="InterPro" id="IPR003848">
    <property type="entry name" value="DUF218"/>
</dbReference>
<reference evidence="3 4" key="1">
    <citation type="journal article" date="2020" name="Microorganisms">
        <title>Osmotic Adaptation and Compatible Solute Biosynthesis of Phototrophic Bacteria as Revealed from Genome Analyses.</title>
        <authorList>
            <person name="Imhoff J.F."/>
            <person name="Rahn T."/>
            <person name="Kunzel S."/>
            <person name="Keller A."/>
            <person name="Neulinger S.C."/>
        </authorList>
    </citation>
    <scope>NUCLEOTIDE SEQUENCE [LARGE SCALE GENOMIC DNA]</scope>
    <source>
        <strain evidence="3 4">DSM 21303</strain>
    </source>
</reference>
<sequence>MYGGFKSLVATLFMPFPLLLGLLTLGFILLAIGRRRLGRGVVVVAFSCLLLASWRPVADAVLAPLEDRHPPLLDPSGLEGVAAVVVLGGGWWPDARWPISAQLSESSAVRLFEGVRVLRFFPDALLVVSGASRSGDLAPVALGYAEAARALGVSPERILVLDTPVDTAGEAYAMRDALGAEPRLVLVTSASHMPRAVRHFRAVGLDPIPAPTHHRAARASGARLRDWIPSADELRKTETAWYEFLGFLALGFEHEPSGRP</sequence>
<dbReference type="InterPro" id="IPR051599">
    <property type="entry name" value="Cell_Envelope_Assoc"/>
</dbReference>
<evidence type="ECO:0000313" key="4">
    <source>
        <dbReference type="Proteomes" id="UP001138802"/>
    </source>
</evidence>
<dbReference type="GO" id="GO:0000270">
    <property type="term" value="P:peptidoglycan metabolic process"/>
    <property type="evidence" value="ECO:0007669"/>
    <property type="project" value="TreeGrafter"/>
</dbReference>
<dbReference type="PANTHER" id="PTHR30336:SF4">
    <property type="entry name" value="ENVELOPE BIOGENESIS FACTOR ELYC"/>
    <property type="match status" value="1"/>
</dbReference>
<evidence type="ECO:0000256" key="1">
    <source>
        <dbReference type="SAM" id="Phobius"/>
    </source>
</evidence>
<accession>A0A9X0WLK3</accession>
<feature type="transmembrane region" description="Helical" evidence="1">
    <location>
        <begin position="37"/>
        <end position="54"/>
    </location>
</feature>
<protein>
    <recommendedName>
        <fullName evidence="2">DUF218 domain-containing protein</fullName>
    </recommendedName>
</protein>
<comment type="caution">
    <text evidence="3">The sequence shown here is derived from an EMBL/GenBank/DDBJ whole genome shotgun (WGS) entry which is preliminary data.</text>
</comment>
<proteinExistence type="predicted"/>
<dbReference type="EMBL" id="NRSD01000037">
    <property type="protein sequence ID" value="MBK1646798.1"/>
    <property type="molecule type" value="Genomic_DNA"/>
</dbReference>
<name>A0A9X0WLK3_9GAMM</name>
<feature type="domain" description="DUF218" evidence="2">
    <location>
        <begin position="83"/>
        <end position="246"/>
    </location>
</feature>